<feature type="region of interest" description="Disordered" evidence="1">
    <location>
        <begin position="768"/>
        <end position="791"/>
    </location>
</feature>
<evidence type="ECO:0000256" key="1">
    <source>
        <dbReference type="SAM" id="MobiDB-lite"/>
    </source>
</evidence>
<dbReference type="EMBL" id="JAMTCS010000001">
    <property type="protein sequence ID" value="MCP2263278.1"/>
    <property type="molecule type" value="Genomic_DNA"/>
</dbReference>
<feature type="compositionally biased region" description="Basic and acidic residues" evidence="1">
    <location>
        <begin position="782"/>
        <end position="791"/>
    </location>
</feature>
<organism evidence="2 3">
    <name type="scientific">Promicromonospora thailandica</name>
    <dbReference type="NCBI Taxonomy" id="765201"/>
    <lineage>
        <taxon>Bacteria</taxon>
        <taxon>Bacillati</taxon>
        <taxon>Actinomycetota</taxon>
        <taxon>Actinomycetes</taxon>
        <taxon>Micrococcales</taxon>
        <taxon>Promicromonosporaceae</taxon>
        <taxon>Promicromonospora</taxon>
    </lineage>
</organism>
<keyword evidence="3" id="KW-1185">Reference proteome</keyword>
<sequence>MRNAWRKSSQSADACAEATVLDLTVRGGAVVGMSPVPLRGAKLDDAVSDTVADVVGDGIPTTVHDAWDAFAAQDPKSADGLLLEARQLFRAKKDEEILDEPAARDLAIKAAFGALTDVDRKMPLVSQAELLYNQVLAGRRYLADGGNPVDQLIAALRSVNNVRAFMNPAERQVIDGIESGVIAVTANQAAALRQAGIAAHSVLSLTPQQTQYAGAGQWSSGSSYAPQQAYAPQRVYASSSGGTSSSQQSRVPALSPQMIDARYRRLAPDLSTLLERLDYAGDMRELANGINAHHYLVMDERDAHGRLSNRAMQAYEVGRQRFVDAEMSAILGRSSVVAEGISDNELRNLPREQVFWHPELESYLERSNLGHHFDRNGALEVFREQIGPLRVNFHRERRYDPVVQRSQQRMRNAVIALQQRGYQFQEAELQVYLPRYADRITVTRSRGTGRPVDIRREVIVGNSHTHFVPPNNILLMPRSGVEFPVGFQRSGDVADLGVYDRVAHIAEAGIVHEVAHFLHYQNNPRAMADLLNTALIDDENTEITGEVSAYASENPAEFVAEYVTATRYDMGFDPEVRQALSALNAAFGGPELVPGAVPLRAPSLTAAELTYLRPLVVRELRMRGHDFVPDDGQLQWAQARLRGFAQWAVHDERAGAIAHVFMESLASSTSGTGTSRSVYGPYYPQVRMTDDSDGRRNGFGTVLESERAKQNPDPTTVATLERFAAQWSGSPQDGASIARSTGSTGEAAARVAPLAALDATPRGFEPAPVEAERQQVVPPEPLRPEPLRPVAEHPEGLSYGVNGAPAGVGWTVARWARSWGMSFVPGGPLPFLDAVLAGAGGAVTLSDRPVRDVVRLREELADQVRADTHTPTEDLPWWPAAAEAYRSVTREWMAAGDPDHDLVQLDRTIEAAFETGEARQNIAAVLVDRSSDAASDTGYWDRLADQVLPSVVSHYLGRDLFVVGADGQARAYGPLTGPALDGARPAVVIVEAADGGHARTGWAAAVPRDARRAFDGLSGHQVAWAMGAGLRVLGAPAQGALGVGFLDAVGLVLPPSEHERLVAALGGPAPASGTLDDRWPALAAEQLDVALRVLDRDGSVRDHGDPASGHVTLARTAGNAWVALAPARQPQDAAAATRVADVAGAPAFRALEDLVEDDRLVAVPPVAEQDPASTVLSPDQQRWALSHGRQVTVPPGDDVFGAILQALDGGLPVGQRIVTDAQDLRAAVVEAGRRERDDDLDLWLTIYSVYADHYARRTRAPGQAADDLRLAADIDARVDTGAAMDDILASITDPASWPELADSVAPFLLQLVGVAVRVVRPDGSLDRYGQGRPAYVASVPDDTTAPRTSGPGAWAALPSQALHFPAMSPLNALMPASQQAPGALDSWLREHQAALGTEAAGPDGFFEAVLDAVGGRLTGGAIDAGSAAELRAALSDHATDSAARTMPSFVRAVYTFESEARIVEHHFDGSPALADARALHDQIAEHVRSGDAWHYIAQALAGPGDWDALTTALAPALLAERAGVDLVVVGFEGQVARYGTEGGPRVVLARGAGQVPAWAPVRPSARTSEEAAAQAPTTVRTLDTLFTDVVERVDTTATPSGQVGEAVLDNASDEGSLYRAILDAVGGGLLVDRDTYVDTPEWLQIALTGLVVNHPEALGQEARDAIRRETGRSGTESILEALWTPEARDADTVGAYLVGPYLGIALHAVTPEGRTVYGDHGRRVVLAPAERQDGTSGWAPLADRSHDGPVTARASRSQLPALPVHRAHVLSLNQRSRQTAKNPQGFQHVAPGKKVSEAGWHKSSYSGDYCVTVSVVAFSTTGA</sequence>
<accession>A0A9X2G0T4</accession>
<evidence type="ECO:0000313" key="3">
    <source>
        <dbReference type="Proteomes" id="UP001139493"/>
    </source>
</evidence>
<proteinExistence type="predicted"/>
<protein>
    <submittedName>
        <fullName evidence="2">Uncharacterized protein</fullName>
    </submittedName>
</protein>
<dbReference type="RefSeq" id="WP_253832612.1">
    <property type="nucleotide sequence ID" value="NZ_JAMTCS010000001.1"/>
</dbReference>
<name>A0A9X2G0T4_9MICO</name>
<dbReference type="Proteomes" id="UP001139493">
    <property type="component" value="Unassembled WGS sequence"/>
</dbReference>
<reference evidence="2" key="1">
    <citation type="submission" date="2022-06" db="EMBL/GenBank/DDBJ databases">
        <title>Genomic Encyclopedia of Archaeal and Bacterial Type Strains, Phase II (KMG-II): from individual species to whole genera.</title>
        <authorList>
            <person name="Goeker M."/>
        </authorList>
    </citation>
    <scope>NUCLEOTIDE SEQUENCE</scope>
    <source>
        <strain evidence="2">DSM 26652</strain>
    </source>
</reference>
<evidence type="ECO:0000313" key="2">
    <source>
        <dbReference type="EMBL" id="MCP2263278.1"/>
    </source>
</evidence>
<gene>
    <name evidence="2" type="ORF">APR03_000601</name>
</gene>
<comment type="caution">
    <text evidence="2">The sequence shown here is derived from an EMBL/GenBank/DDBJ whole genome shotgun (WGS) entry which is preliminary data.</text>
</comment>